<dbReference type="AlphaFoldDB" id="A0A1V6RZG7"/>
<comment type="caution">
    <text evidence="2">The sequence shown here is derived from an EMBL/GenBank/DDBJ whole genome shotgun (WGS) entry which is preliminary data.</text>
</comment>
<evidence type="ECO:0000313" key="2">
    <source>
        <dbReference type="EMBL" id="OQE06874.1"/>
    </source>
</evidence>
<dbReference type="Proteomes" id="UP000191518">
    <property type="component" value="Unassembled WGS sequence"/>
</dbReference>
<evidence type="ECO:0000313" key="3">
    <source>
        <dbReference type="Proteomes" id="UP000191518"/>
    </source>
</evidence>
<name>A0A1V6RZG7_9EURO</name>
<proteinExistence type="predicted"/>
<accession>A0A1V6RZG7</accession>
<feature type="region of interest" description="Disordered" evidence="1">
    <location>
        <begin position="1"/>
        <end position="24"/>
    </location>
</feature>
<dbReference type="OrthoDB" id="4235972at2759"/>
<organism evidence="2 3">
    <name type="scientific">Penicillium vulpinum</name>
    <dbReference type="NCBI Taxonomy" id="29845"/>
    <lineage>
        <taxon>Eukaryota</taxon>
        <taxon>Fungi</taxon>
        <taxon>Dikarya</taxon>
        <taxon>Ascomycota</taxon>
        <taxon>Pezizomycotina</taxon>
        <taxon>Eurotiomycetes</taxon>
        <taxon>Eurotiomycetidae</taxon>
        <taxon>Eurotiales</taxon>
        <taxon>Aspergillaceae</taxon>
        <taxon>Penicillium</taxon>
    </lineage>
</organism>
<dbReference type="EMBL" id="MDYP01000016">
    <property type="protein sequence ID" value="OQE06874.1"/>
    <property type="molecule type" value="Genomic_DNA"/>
</dbReference>
<reference evidence="3" key="1">
    <citation type="journal article" date="2017" name="Nat. Microbiol.">
        <title>Global analysis of biosynthetic gene clusters reveals vast potential of secondary metabolite production in Penicillium species.</title>
        <authorList>
            <person name="Nielsen J.C."/>
            <person name="Grijseels S."/>
            <person name="Prigent S."/>
            <person name="Ji B."/>
            <person name="Dainat J."/>
            <person name="Nielsen K.F."/>
            <person name="Frisvad J.C."/>
            <person name="Workman M."/>
            <person name="Nielsen J."/>
        </authorList>
    </citation>
    <scope>NUCLEOTIDE SEQUENCE [LARGE SCALE GENOMIC DNA]</scope>
    <source>
        <strain evidence="3">IBT 29486</strain>
    </source>
</reference>
<gene>
    <name evidence="2" type="ORF">PENVUL_c016G02913</name>
</gene>
<protein>
    <submittedName>
        <fullName evidence="2">Uncharacterized protein</fullName>
    </submittedName>
</protein>
<evidence type="ECO:0000256" key="1">
    <source>
        <dbReference type="SAM" id="MobiDB-lite"/>
    </source>
</evidence>
<keyword evidence="3" id="KW-1185">Reference proteome</keyword>
<sequence length="30" mass="2728">MNGHASCPKCGAASDGSGKSCGACGATCPV</sequence>